<dbReference type="InterPro" id="IPR023430">
    <property type="entry name" value="Pept_HybD-like_dom_sf"/>
</dbReference>
<evidence type="ECO:0000256" key="4">
    <source>
        <dbReference type="ARBA" id="ARBA00022801"/>
    </source>
</evidence>
<organism evidence="5 6">
    <name type="scientific">Desulforamulus ruminis (strain ATCC 23193 / DSM 2154 / NCIMB 8452 / DL)</name>
    <name type="common">Desulfotomaculum ruminis</name>
    <dbReference type="NCBI Taxonomy" id="696281"/>
    <lineage>
        <taxon>Bacteria</taxon>
        <taxon>Bacillati</taxon>
        <taxon>Bacillota</taxon>
        <taxon>Clostridia</taxon>
        <taxon>Eubacteriales</taxon>
        <taxon>Peptococcaceae</taxon>
        <taxon>Desulforamulus</taxon>
    </lineage>
</organism>
<keyword evidence="3" id="KW-0064">Aspartyl protease</keyword>
<protein>
    <submittedName>
        <fullName evidence="5">Hydrogenase maturation protease</fullName>
    </submittedName>
</protein>
<evidence type="ECO:0000256" key="1">
    <source>
        <dbReference type="ARBA" id="ARBA00006814"/>
    </source>
</evidence>
<keyword evidence="2 5" id="KW-0645">Protease</keyword>
<reference evidence="6" key="1">
    <citation type="submission" date="2011-05" db="EMBL/GenBank/DDBJ databases">
        <title>Complete sequence of Desulfotomaculum ruminis DSM 2154.</title>
        <authorList>
            <person name="Lucas S."/>
            <person name="Copeland A."/>
            <person name="Lapidus A."/>
            <person name="Cheng J.-F."/>
            <person name="Goodwin L."/>
            <person name="Pitluck S."/>
            <person name="Lu M."/>
            <person name="Detter J.C."/>
            <person name="Han C."/>
            <person name="Tapia R."/>
            <person name="Land M."/>
            <person name="Hauser L."/>
            <person name="Kyrpides N."/>
            <person name="Ivanova N."/>
            <person name="Mikhailova N."/>
            <person name="Pagani I."/>
            <person name="Stams A.J.M."/>
            <person name="Plugge C.M."/>
            <person name="Muyzer G."/>
            <person name="Kuever J."/>
            <person name="Parshina S.N."/>
            <person name="Ivanova A.E."/>
            <person name="Nazina T.N."/>
            <person name="Brambilla E."/>
            <person name="Spring S."/>
            <person name="Klenk H.-P."/>
            <person name="Woyke T."/>
        </authorList>
    </citation>
    <scope>NUCLEOTIDE SEQUENCE [LARGE SCALE GENOMIC DNA]</scope>
    <source>
        <strain evidence="6">ATCC 23193 / DSM 2154 / NCIB 8452 / DL</strain>
    </source>
</reference>
<evidence type="ECO:0000256" key="2">
    <source>
        <dbReference type="ARBA" id="ARBA00022670"/>
    </source>
</evidence>
<proteinExistence type="inferred from homology"/>
<dbReference type="GO" id="GO:0016485">
    <property type="term" value="P:protein processing"/>
    <property type="evidence" value="ECO:0007669"/>
    <property type="project" value="TreeGrafter"/>
</dbReference>
<dbReference type="HOGENOM" id="CLU_099037_0_0_9"/>
<dbReference type="AlphaFoldDB" id="F6DVF1"/>
<dbReference type="GO" id="GO:0004190">
    <property type="term" value="F:aspartic-type endopeptidase activity"/>
    <property type="evidence" value="ECO:0007669"/>
    <property type="project" value="UniProtKB-KW"/>
</dbReference>
<dbReference type="OrthoDB" id="9794619at2"/>
<dbReference type="PANTHER" id="PTHR30302">
    <property type="entry name" value="HYDROGENASE 1 MATURATION PROTEASE"/>
    <property type="match status" value="1"/>
</dbReference>
<dbReference type="KEGG" id="dru:Desru_2051"/>
<dbReference type="SUPFAM" id="SSF53163">
    <property type="entry name" value="HybD-like"/>
    <property type="match status" value="1"/>
</dbReference>
<name>F6DVF1_DESRL</name>
<evidence type="ECO:0000313" key="6">
    <source>
        <dbReference type="Proteomes" id="UP000009234"/>
    </source>
</evidence>
<dbReference type="PRINTS" id="PR00446">
    <property type="entry name" value="HYDRGNUPTAKE"/>
</dbReference>
<comment type="similarity">
    <text evidence="1">Belongs to the peptidase A31 family.</text>
</comment>
<evidence type="ECO:0000313" key="5">
    <source>
        <dbReference type="EMBL" id="AEG60304.1"/>
    </source>
</evidence>
<dbReference type="EMBL" id="CP002780">
    <property type="protein sequence ID" value="AEG60304.1"/>
    <property type="molecule type" value="Genomic_DNA"/>
</dbReference>
<keyword evidence="6" id="KW-1185">Reference proteome</keyword>
<accession>F6DVF1</accession>
<dbReference type="NCBIfam" id="TIGR00072">
    <property type="entry name" value="hydrog_prot"/>
    <property type="match status" value="1"/>
</dbReference>
<dbReference type="CDD" id="cd00518">
    <property type="entry name" value="H2MP"/>
    <property type="match status" value="1"/>
</dbReference>
<dbReference type="eggNOG" id="COG0680">
    <property type="taxonomic scope" value="Bacteria"/>
</dbReference>
<gene>
    <name evidence="5" type="ordered locus">Desru_2051</name>
</gene>
<sequence>MKSLYLGWGNPLLGDDGIGVLIAEELGKLEWPHEVRIIEVGTSIFNFLQEVSPVRQVIVIDAFRAESPPGCVYRLDTEDVMDYLEQNAHDMSLPTIIKWARGITGLPEGLIIYGVEPQQLDFGKGLSVGLKAIVSKIITEIKTEV</sequence>
<dbReference type="GO" id="GO:0008047">
    <property type="term" value="F:enzyme activator activity"/>
    <property type="evidence" value="ECO:0007669"/>
    <property type="project" value="InterPro"/>
</dbReference>
<dbReference type="Pfam" id="PF01750">
    <property type="entry name" value="HycI"/>
    <property type="match status" value="1"/>
</dbReference>
<dbReference type="Proteomes" id="UP000009234">
    <property type="component" value="Chromosome"/>
</dbReference>
<dbReference type="InterPro" id="IPR000671">
    <property type="entry name" value="Peptidase_A31"/>
</dbReference>
<dbReference type="STRING" id="696281.Desru_2051"/>
<evidence type="ECO:0000256" key="3">
    <source>
        <dbReference type="ARBA" id="ARBA00022750"/>
    </source>
</evidence>
<dbReference type="PANTHER" id="PTHR30302:SF1">
    <property type="entry name" value="HYDROGENASE 2 MATURATION PROTEASE"/>
    <property type="match status" value="1"/>
</dbReference>
<dbReference type="Gene3D" id="3.40.50.1450">
    <property type="entry name" value="HybD-like"/>
    <property type="match status" value="1"/>
</dbReference>
<dbReference type="RefSeq" id="WP_013842066.1">
    <property type="nucleotide sequence ID" value="NC_015589.1"/>
</dbReference>
<reference evidence="5 6" key="2">
    <citation type="journal article" date="2012" name="Stand. Genomic Sci.">
        <title>Complete genome sequence of the sulfate-reducing firmicute Desulfotomaculum ruminis type strain (DL(T)).</title>
        <authorList>
            <person name="Spring S."/>
            <person name="Visser M."/>
            <person name="Lu M."/>
            <person name="Copeland A."/>
            <person name="Lapidus A."/>
            <person name="Lucas S."/>
            <person name="Cheng J.F."/>
            <person name="Han C."/>
            <person name="Tapia R."/>
            <person name="Goodwin L.A."/>
            <person name="Pitluck S."/>
            <person name="Ivanova N."/>
            <person name="Land M."/>
            <person name="Hauser L."/>
            <person name="Larimer F."/>
            <person name="Rohde M."/>
            <person name="Goker M."/>
            <person name="Detter J.C."/>
            <person name="Kyrpides N.C."/>
            <person name="Woyke T."/>
            <person name="Schaap P.J."/>
            <person name="Plugge C.M."/>
            <person name="Muyzer G."/>
            <person name="Kuever J."/>
            <person name="Pereira I.A."/>
            <person name="Parshina S.N."/>
            <person name="Bernier-Latmani R."/>
            <person name="Stams A.J."/>
            <person name="Klenk H.P."/>
        </authorList>
    </citation>
    <scope>NUCLEOTIDE SEQUENCE [LARGE SCALE GENOMIC DNA]</scope>
    <source>
        <strain evidence="6">ATCC 23193 / DSM 2154 / NCIB 8452 / DL</strain>
    </source>
</reference>
<keyword evidence="4" id="KW-0378">Hydrolase</keyword>